<reference evidence="7 8" key="1">
    <citation type="submission" date="2023-04" db="EMBL/GenBank/DDBJ databases">
        <title>Genome of Basidiobolus ranarum AG-B5.</title>
        <authorList>
            <person name="Stajich J.E."/>
            <person name="Carter-House D."/>
            <person name="Gryganskyi A."/>
        </authorList>
    </citation>
    <scope>NUCLEOTIDE SEQUENCE [LARGE SCALE GENOMIC DNA]</scope>
    <source>
        <strain evidence="7 8">AG-B5</strain>
    </source>
</reference>
<feature type="coiled-coil region" evidence="4">
    <location>
        <begin position="650"/>
        <end position="719"/>
    </location>
</feature>
<feature type="region of interest" description="Disordered" evidence="5">
    <location>
        <begin position="1"/>
        <end position="23"/>
    </location>
</feature>
<evidence type="ECO:0000256" key="4">
    <source>
        <dbReference type="SAM" id="Coils"/>
    </source>
</evidence>
<evidence type="ECO:0000256" key="1">
    <source>
        <dbReference type="ARBA" id="ARBA00010171"/>
    </source>
</evidence>
<dbReference type="InterPro" id="IPR027417">
    <property type="entry name" value="P-loop_NTPase"/>
</dbReference>
<evidence type="ECO:0000256" key="5">
    <source>
        <dbReference type="SAM" id="MobiDB-lite"/>
    </source>
</evidence>
<keyword evidence="3 4" id="KW-0175">Coiled coil</keyword>
<proteinExistence type="inferred from homology"/>
<evidence type="ECO:0000259" key="6">
    <source>
        <dbReference type="Pfam" id="PF02463"/>
    </source>
</evidence>
<evidence type="ECO:0000313" key="8">
    <source>
        <dbReference type="Proteomes" id="UP001479436"/>
    </source>
</evidence>
<comment type="similarity">
    <text evidence="1">Belongs to the SMC family. SMC5 subfamily.</text>
</comment>
<gene>
    <name evidence="7" type="primary">SMC5</name>
    <name evidence="7" type="ORF">K7432_002880</name>
</gene>
<evidence type="ECO:0000313" key="7">
    <source>
        <dbReference type="EMBL" id="KAK9722167.1"/>
    </source>
</evidence>
<dbReference type="Proteomes" id="UP001479436">
    <property type="component" value="Unassembled WGS sequence"/>
</dbReference>
<dbReference type="InterPro" id="IPR003395">
    <property type="entry name" value="RecF/RecN/SMC_N"/>
</dbReference>
<dbReference type="Gene3D" id="1.10.287.1490">
    <property type="match status" value="1"/>
</dbReference>
<feature type="coiled-coil region" evidence="4">
    <location>
        <begin position="800"/>
        <end position="838"/>
    </location>
</feature>
<name>A0ABR2W790_9FUNG</name>
<protein>
    <recommendedName>
        <fullName evidence="2">Structural maintenance of chromosomes protein 5</fullName>
    </recommendedName>
</protein>
<dbReference type="EMBL" id="JASJQH010006957">
    <property type="protein sequence ID" value="KAK9722167.1"/>
    <property type="molecule type" value="Genomic_DNA"/>
</dbReference>
<feature type="domain" description="RecF/RecN/SMC N-terminal" evidence="6">
    <location>
        <begin position="47"/>
        <end position="1038"/>
    </location>
</feature>
<dbReference type="PANTHER" id="PTHR45916">
    <property type="entry name" value="STRUCTURAL MAINTENANCE OF CHROMOSOMES PROTEIN 5"/>
    <property type="match status" value="1"/>
</dbReference>
<dbReference type="SUPFAM" id="SSF52540">
    <property type="entry name" value="P-loop containing nucleoside triphosphate hydrolases"/>
    <property type="match status" value="1"/>
</dbReference>
<dbReference type="PANTHER" id="PTHR45916:SF1">
    <property type="entry name" value="STRUCTURAL MAINTENANCE OF CHROMOSOMES PROTEIN 5"/>
    <property type="match status" value="1"/>
</dbReference>
<evidence type="ECO:0000256" key="2">
    <source>
        <dbReference type="ARBA" id="ARBA00018687"/>
    </source>
</evidence>
<feature type="coiled-coil region" evidence="4">
    <location>
        <begin position="218"/>
        <end position="252"/>
    </location>
</feature>
<accession>A0ABR2W790</accession>
<dbReference type="Pfam" id="PF02463">
    <property type="entry name" value="SMC_N"/>
    <property type="match status" value="1"/>
</dbReference>
<evidence type="ECO:0000256" key="3">
    <source>
        <dbReference type="ARBA" id="ARBA00023054"/>
    </source>
</evidence>
<keyword evidence="8" id="KW-1185">Reference proteome</keyword>
<comment type="caution">
    <text evidence="7">The sequence shown here is derived from an EMBL/GenBank/DDBJ whole genome shotgun (WGS) entry which is preliminary data.</text>
</comment>
<organism evidence="7 8">
    <name type="scientific">Basidiobolus ranarum</name>
    <dbReference type="NCBI Taxonomy" id="34480"/>
    <lineage>
        <taxon>Eukaryota</taxon>
        <taxon>Fungi</taxon>
        <taxon>Fungi incertae sedis</taxon>
        <taxon>Zoopagomycota</taxon>
        <taxon>Entomophthoromycotina</taxon>
        <taxon>Basidiobolomycetes</taxon>
        <taxon>Basidiobolales</taxon>
        <taxon>Basidiobolaceae</taxon>
        <taxon>Basidiobolus</taxon>
    </lineage>
</organism>
<feature type="coiled-coil region" evidence="4">
    <location>
        <begin position="302"/>
        <end position="361"/>
    </location>
</feature>
<sequence length="1082" mass="124716">MSRKKSGSIHNREEEEEESVKRQRLSVSLQRSSILHTEQDEYLDGSIVRIALKNFVTYDACEFFPGPNLNMIIGPNGTGKSTIVCAIALGLGGSTSLLGRAKEISEFVKHGHERASIEIELKGPPKTGNLIIKRQIKRSNNSSVWKINGQPATQKEILTEISGLHIQVDNLCQFLPQDKVCEFAQMTPSELLKETQKAAGEENLSDWHSKLIQSRNEEKNLQSSIKSETDHAENLEKRNSVLERDVVRFQEREKILKRVKLFEMRIPFARYGVAKQEYDTAKDERRLAHAEYQRILKENEPMEESKNELKRIVQKADNNRKTINEKFTRQTRQLKTKANEMEKMESEIDELTKDIADIKNREKHRKQVIVNLQSEIEALEVLVEREPPNADTSEVQPQIDSIFRQIRDIADKGSELQSEQEKIISEGQEINNQLNGLQKKLVDLEDIRNRRLDNLRLIDKDTYQATMWLRENRHQFEHHVYDPIALEINVKDMVYLNAIESAIGLSTFKNFVCQSKKDYELFNQHVVDGLKLRVNTVMFAHLKLADFQPPVPLSEAKRFGFTGYLLDFIDGPEPVLTALCTSSGLHEIPVSPNEVNNDSVEGSRLFRSYIAGRNRYTIKYSQYGQRLPSVQSAGLRRGRLLSTSVSAEQKQQIEDDIARFRNTLRDNEDKVKALSAKYKQVRDLDQDLRKKRDKLQEEKKVLQSERKIYEKNKITLEQKKSLLLQKLDEPQKTHNEEECKRDKLHDSIQERGQLALQYQEVLQEIADLYFKRTLAALQYMQVGAELTSLEVLCRERTSALRDATVRFKQANSAFENAKEKAKQLLSEANASIAEMDDDTKVEFQEFGKDMTLEELEDTIVSERAKADLNYATNPGILEAYNTRKKQIDQIKISLAEKETALNSLVQRMEVLKTKWVPRISELVERVSVKFSEAFDRIGCAGELKLSPNEDYDKWSIDILVKFRDHEKLQVLTGQRQSGGERSVSTILYLMALQELAKAPFRVVDEINQGMDPRNERMVHSQLVQVACQPNTSQYFLITPKLLPDLEYHERMKILCIYNGEWQPESFPIKSYIENARVGISKA</sequence>
<dbReference type="Gene3D" id="3.40.50.300">
    <property type="entry name" value="P-loop containing nucleotide triphosphate hydrolases"/>
    <property type="match status" value="2"/>
</dbReference>